<dbReference type="PANTHER" id="PTHR15441">
    <property type="entry name" value="RIBONUCLEASE P PROTEIN SUBUNIT P14"/>
    <property type="match status" value="1"/>
</dbReference>
<dbReference type="HOGENOM" id="CLU_086710_1_1_1"/>
<dbReference type="GO" id="GO:0004526">
    <property type="term" value="F:ribonuclease P activity"/>
    <property type="evidence" value="ECO:0007669"/>
    <property type="project" value="UniProtKB-EC"/>
</dbReference>
<evidence type="ECO:0000256" key="3">
    <source>
        <dbReference type="ARBA" id="ARBA00010800"/>
    </source>
</evidence>
<keyword evidence="7" id="KW-0539">Nucleus</keyword>
<evidence type="ECO:0000256" key="1">
    <source>
        <dbReference type="ARBA" id="ARBA00000928"/>
    </source>
</evidence>
<dbReference type="InterPro" id="IPR038085">
    <property type="entry name" value="Rnp2-like_sf"/>
</dbReference>
<dbReference type="Proteomes" id="UP000006701">
    <property type="component" value="Unassembled WGS sequence"/>
</dbReference>
<evidence type="ECO:0000256" key="7">
    <source>
        <dbReference type="ARBA" id="ARBA00023242"/>
    </source>
</evidence>
<sequence>MVRVKHRYLLLDILYPEPSWPSAPTTKPTPQSRTIAKLRIHAPTSDALTPALLAKMVREQVAETFGDWGMGRLGGVSAGGVSVKYLSPATSTAIIRCPRASFRLVWTALTFMSQVPDVGAGAAGRRVTPGSGNINMRSCVFRVVKVSGTMRKVEEEAIRRARRDIVRLKGADEVGVLEGLVGGLDGQGSTVVAVAAGMGVEDVMDVMDEDVMDSEEED</sequence>
<dbReference type="STRING" id="344612.A1CTV5"/>
<evidence type="ECO:0000256" key="5">
    <source>
        <dbReference type="ARBA" id="ARBA00022694"/>
    </source>
</evidence>
<comment type="catalytic activity">
    <reaction evidence="1">
        <text>Endonucleolytic cleavage of RNA, removing 5'-extranucleotides from tRNA precursor.</text>
        <dbReference type="EC" id="3.1.26.5"/>
    </reaction>
</comment>
<dbReference type="RefSeq" id="XP_001268168.1">
    <property type="nucleotide sequence ID" value="XM_001268167.1"/>
</dbReference>
<dbReference type="SUPFAM" id="SSF160350">
    <property type="entry name" value="Rnp2-like"/>
    <property type="match status" value="1"/>
</dbReference>
<dbReference type="Gene3D" id="3.30.70.3250">
    <property type="entry name" value="Ribonuclease P, Pop5 subunit"/>
    <property type="match status" value="1"/>
</dbReference>
<dbReference type="VEuPathDB" id="FungiDB:ACLA_084370"/>
<evidence type="ECO:0000256" key="6">
    <source>
        <dbReference type="ARBA" id="ARBA00022801"/>
    </source>
</evidence>
<dbReference type="GO" id="GO:0000172">
    <property type="term" value="C:ribonuclease MRP complex"/>
    <property type="evidence" value="ECO:0007669"/>
    <property type="project" value="UniProtKB-ARBA"/>
</dbReference>
<accession>A1CTV5</accession>
<keyword evidence="6" id="KW-0378">Hydrolase</keyword>
<evidence type="ECO:0000256" key="2">
    <source>
        <dbReference type="ARBA" id="ARBA00004123"/>
    </source>
</evidence>
<dbReference type="OrthoDB" id="24745at2759"/>
<organism evidence="10 11">
    <name type="scientific">Aspergillus clavatus (strain ATCC 1007 / CBS 513.65 / DSM 816 / NCTC 3887 / NRRL 1 / QM 1276 / 107)</name>
    <dbReference type="NCBI Taxonomy" id="344612"/>
    <lineage>
        <taxon>Eukaryota</taxon>
        <taxon>Fungi</taxon>
        <taxon>Dikarya</taxon>
        <taxon>Ascomycota</taxon>
        <taxon>Pezizomycotina</taxon>
        <taxon>Eurotiomycetes</taxon>
        <taxon>Eurotiomycetidae</taxon>
        <taxon>Eurotiales</taxon>
        <taxon>Aspergillaceae</taxon>
        <taxon>Aspergillus</taxon>
        <taxon>Aspergillus subgen. Fumigati</taxon>
    </lineage>
</organism>
<evidence type="ECO:0000256" key="4">
    <source>
        <dbReference type="ARBA" id="ARBA00012179"/>
    </source>
</evidence>
<dbReference type="KEGG" id="act:ACLA_084370"/>
<dbReference type="EMBL" id="DS027060">
    <property type="protein sequence ID" value="EAW06742.1"/>
    <property type="molecule type" value="Genomic_DNA"/>
</dbReference>
<dbReference type="GO" id="GO:0001682">
    <property type="term" value="P:tRNA 5'-leader removal"/>
    <property type="evidence" value="ECO:0007669"/>
    <property type="project" value="InterPro"/>
</dbReference>
<keyword evidence="5" id="KW-0819">tRNA processing</keyword>
<dbReference type="GO" id="GO:0005730">
    <property type="term" value="C:nucleolus"/>
    <property type="evidence" value="ECO:0007669"/>
    <property type="project" value="TreeGrafter"/>
</dbReference>
<dbReference type="Pfam" id="PF01900">
    <property type="entry name" value="RNase_P_Rpp14"/>
    <property type="match status" value="1"/>
</dbReference>
<evidence type="ECO:0000313" key="11">
    <source>
        <dbReference type="Proteomes" id="UP000006701"/>
    </source>
</evidence>
<dbReference type="GO" id="GO:0030681">
    <property type="term" value="C:multimeric ribonuclease P complex"/>
    <property type="evidence" value="ECO:0007669"/>
    <property type="project" value="TreeGrafter"/>
</dbReference>
<dbReference type="eggNOG" id="KOG4639">
    <property type="taxonomic scope" value="Eukaryota"/>
</dbReference>
<evidence type="ECO:0000313" key="10">
    <source>
        <dbReference type="EMBL" id="EAW06742.1"/>
    </source>
</evidence>
<dbReference type="AlphaFoldDB" id="A1CTV5"/>
<dbReference type="PANTHER" id="PTHR15441:SF2">
    <property type="entry name" value="RIBONUCLEASE P_MRP PROTEIN SUBUNIT POP5"/>
    <property type="match status" value="1"/>
</dbReference>
<dbReference type="EC" id="3.1.26.5" evidence="4"/>
<dbReference type="GO" id="GO:0000460">
    <property type="term" value="P:maturation of 5.8S rRNA"/>
    <property type="evidence" value="ECO:0007669"/>
    <property type="project" value="UniProtKB-ARBA"/>
</dbReference>
<comment type="similarity">
    <text evidence="3">Belongs to the eukaryotic/archaeal RNase P protein component 2 family.</text>
</comment>
<dbReference type="InterPro" id="IPR002759">
    <property type="entry name" value="Pop5/Rpp14/Rnp2-like"/>
</dbReference>
<evidence type="ECO:0000256" key="9">
    <source>
        <dbReference type="ARBA" id="ARBA00055200"/>
    </source>
</evidence>
<reference evidence="10 11" key="1">
    <citation type="journal article" date="2008" name="PLoS Genet.">
        <title>Genomic islands in the pathogenic filamentous fungus Aspergillus fumigatus.</title>
        <authorList>
            <person name="Fedorova N.D."/>
            <person name="Khaldi N."/>
            <person name="Joardar V.S."/>
            <person name="Maiti R."/>
            <person name="Amedeo P."/>
            <person name="Anderson M.J."/>
            <person name="Crabtree J."/>
            <person name="Silva J.C."/>
            <person name="Badger J.H."/>
            <person name="Albarraq A."/>
            <person name="Angiuoli S."/>
            <person name="Bussey H."/>
            <person name="Bowyer P."/>
            <person name="Cotty P.J."/>
            <person name="Dyer P.S."/>
            <person name="Egan A."/>
            <person name="Galens K."/>
            <person name="Fraser-Liggett C.M."/>
            <person name="Haas B.J."/>
            <person name="Inman J.M."/>
            <person name="Kent R."/>
            <person name="Lemieux S."/>
            <person name="Malavazi I."/>
            <person name="Orvis J."/>
            <person name="Roemer T."/>
            <person name="Ronning C.M."/>
            <person name="Sundaram J.P."/>
            <person name="Sutton G."/>
            <person name="Turner G."/>
            <person name="Venter J.C."/>
            <person name="White O.R."/>
            <person name="Whitty B.R."/>
            <person name="Youngman P."/>
            <person name="Wolfe K.H."/>
            <person name="Goldman G.H."/>
            <person name="Wortman J.R."/>
            <person name="Jiang B."/>
            <person name="Denning D.W."/>
            <person name="Nierman W.C."/>
        </authorList>
    </citation>
    <scope>NUCLEOTIDE SEQUENCE [LARGE SCALE GENOMIC DNA]</scope>
    <source>
        <strain evidence="11">ATCC 1007 / CBS 513.65 / DSM 816 / NCTC 3887 / NRRL 1</strain>
    </source>
</reference>
<evidence type="ECO:0000256" key="8">
    <source>
        <dbReference type="ARBA" id="ARBA00044198"/>
    </source>
</evidence>
<dbReference type="FunFam" id="3.30.70.3250:FF:000004">
    <property type="entry name" value="Ribonuclease P/MRP protein subunit POP5"/>
    <property type="match status" value="1"/>
</dbReference>
<dbReference type="GeneID" id="4700355"/>
<name>A1CTV5_ASPCL</name>
<dbReference type="OMA" id="IVRCPRA"/>
<comment type="function">
    <text evidence="9">Component of ribonuclease P, a protein complex that generates mature tRNA molecules by cleaving their 5'-ends. Also a component of RNase MRP, which cleaves pre-rRNA sequences.</text>
</comment>
<keyword evidence="11" id="KW-1185">Reference proteome</keyword>
<dbReference type="GO" id="GO:0033204">
    <property type="term" value="F:ribonuclease P RNA binding"/>
    <property type="evidence" value="ECO:0007669"/>
    <property type="project" value="TreeGrafter"/>
</dbReference>
<comment type="subcellular location">
    <subcellularLocation>
        <location evidence="2">Nucleus</location>
    </subcellularLocation>
</comment>
<protein>
    <recommendedName>
        <fullName evidence="8">Ribonuclease P/MRP protein subunit POP5</fullName>
        <ecNumber evidence="4">3.1.26.5</ecNumber>
    </recommendedName>
</protein>
<gene>
    <name evidence="10" type="ORF">ACLA_084370</name>
</gene>
<proteinExistence type="inferred from homology"/>